<keyword evidence="3" id="KW-0560">Oxidoreductase</keyword>
<evidence type="ECO:0000256" key="3">
    <source>
        <dbReference type="ARBA" id="ARBA00023002"/>
    </source>
</evidence>
<evidence type="ECO:0000259" key="5">
    <source>
        <dbReference type="Pfam" id="PF01494"/>
    </source>
</evidence>
<evidence type="ECO:0000256" key="2">
    <source>
        <dbReference type="ARBA" id="ARBA00022827"/>
    </source>
</evidence>
<evidence type="ECO:0000313" key="6">
    <source>
        <dbReference type="EMBL" id="TFY77357.1"/>
    </source>
</evidence>
<keyword evidence="2" id="KW-0274">FAD</keyword>
<proteinExistence type="predicted"/>
<evidence type="ECO:0000256" key="1">
    <source>
        <dbReference type="ARBA" id="ARBA00022630"/>
    </source>
</evidence>
<dbReference type="Pfam" id="PF01494">
    <property type="entry name" value="FAD_binding_3"/>
    <property type="match status" value="1"/>
</dbReference>
<sequence length="277" mass="30964">MQDIDIQFNKTFARFEIVCDGIIAFFTDGSSYKGSLLVGADGSKSYVRRQLLPDTYHLQQLPIRFIGVSYRITESAVEPLRAIDPLLFQGTNPQTNDFIWYSILDTPATNGGSYYTIQINVSWPLKSPDDEVKATNAERLADMKRRGAGMAEPMRSAITNIPDDTKVIEVRLADWPCLEWDGRGRVTLIGDAAHAMTMFRGQAANHGITDAYNMCLMLQRAQQNPSTLEAELAQYESDMRERAAPAVLLSRQACIDAHDWTRLKEGSPALAKRAQKV</sequence>
<keyword evidence="1" id="KW-0285">Flavoprotein</keyword>
<dbReference type="AlphaFoldDB" id="A0A4Y9ZTH5"/>
<evidence type="ECO:0000256" key="4">
    <source>
        <dbReference type="ARBA" id="ARBA00023033"/>
    </source>
</evidence>
<dbReference type="GO" id="GO:0071949">
    <property type="term" value="F:FAD binding"/>
    <property type="evidence" value="ECO:0007669"/>
    <property type="project" value="InterPro"/>
</dbReference>
<dbReference type="Gene3D" id="3.50.50.60">
    <property type="entry name" value="FAD/NAD(P)-binding domain"/>
    <property type="match status" value="1"/>
</dbReference>
<dbReference type="EMBL" id="SFCI01000936">
    <property type="protein sequence ID" value="TFY77357.1"/>
    <property type="molecule type" value="Genomic_DNA"/>
</dbReference>
<dbReference type="PRINTS" id="PR00420">
    <property type="entry name" value="RNGMNOXGNASE"/>
</dbReference>
<dbReference type="SUPFAM" id="SSF51905">
    <property type="entry name" value="FAD/NAD(P)-binding domain"/>
    <property type="match status" value="1"/>
</dbReference>
<reference evidence="6 7" key="1">
    <citation type="submission" date="2019-02" db="EMBL/GenBank/DDBJ databases">
        <title>Genome sequencing of the rare red list fungi Hericium alpestre (H. flagellum).</title>
        <authorList>
            <person name="Buettner E."/>
            <person name="Kellner H."/>
        </authorList>
    </citation>
    <scope>NUCLEOTIDE SEQUENCE [LARGE SCALE GENOMIC DNA]</scope>
    <source>
        <strain evidence="6 7">DSM 108284</strain>
    </source>
</reference>
<dbReference type="STRING" id="135208.A0A4Y9ZTH5"/>
<dbReference type="PANTHER" id="PTHR47178">
    <property type="entry name" value="MONOOXYGENASE, FAD-BINDING"/>
    <property type="match status" value="1"/>
</dbReference>
<feature type="domain" description="FAD-binding" evidence="5">
    <location>
        <begin position="35"/>
        <end position="246"/>
    </location>
</feature>
<evidence type="ECO:0000313" key="7">
    <source>
        <dbReference type="Proteomes" id="UP000298061"/>
    </source>
</evidence>
<dbReference type="InterPro" id="IPR002938">
    <property type="entry name" value="FAD-bd"/>
</dbReference>
<dbReference type="GO" id="GO:0004497">
    <property type="term" value="F:monooxygenase activity"/>
    <property type="evidence" value="ECO:0007669"/>
    <property type="project" value="UniProtKB-KW"/>
</dbReference>
<name>A0A4Y9ZTH5_9AGAM</name>
<protein>
    <recommendedName>
        <fullName evidence="5">FAD-binding domain-containing protein</fullName>
    </recommendedName>
</protein>
<accession>A0A4Y9ZTH5</accession>
<keyword evidence="7" id="KW-1185">Reference proteome</keyword>
<dbReference type="Proteomes" id="UP000298061">
    <property type="component" value="Unassembled WGS sequence"/>
</dbReference>
<organism evidence="6 7">
    <name type="scientific">Hericium alpestre</name>
    <dbReference type="NCBI Taxonomy" id="135208"/>
    <lineage>
        <taxon>Eukaryota</taxon>
        <taxon>Fungi</taxon>
        <taxon>Dikarya</taxon>
        <taxon>Basidiomycota</taxon>
        <taxon>Agaricomycotina</taxon>
        <taxon>Agaricomycetes</taxon>
        <taxon>Russulales</taxon>
        <taxon>Hericiaceae</taxon>
        <taxon>Hericium</taxon>
    </lineage>
</organism>
<keyword evidence="4" id="KW-0503">Monooxygenase</keyword>
<comment type="caution">
    <text evidence="6">The sequence shown here is derived from an EMBL/GenBank/DDBJ whole genome shotgun (WGS) entry which is preliminary data.</text>
</comment>
<dbReference type="InterPro" id="IPR036188">
    <property type="entry name" value="FAD/NAD-bd_sf"/>
</dbReference>
<dbReference type="PANTHER" id="PTHR47178:SF1">
    <property type="entry name" value="FAD-BINDING DOMAIN-CONTAINING PROTEIN-RELATED"/>
    <property type="match status" value="1"/>
</dbReference>
<dbReference type="OrthoDB" id="655030at2759"/>
<gene>
    <name evidence="6" type="ORF">EWM64_g6653</name>
</gene>